<dbReference type="Gene3D" id="1.20.1560.10">
    <property type="entry name" value="ABC transporter type 1, transmembrane domain"/>
    <property type="match status" value="1"/>
</dbReference>
<comment type="subcellular location">
    <subcellularLocation>
        <location evidence="1">Cell membrane</location>
        <topology evidence="1">Multi-pass membrane protein</topology>
    </subcellularLocation>
</comment>
<feature type="domain" description="ABC transporter" evidence="8">
    <location>
        <begin position="347"/>
        <end position="562"/>
    </location>
</feature>
<evidence type="ECO:0000259" key="8">
    <source>
        <dbReference type="PROSITE" id="PS50893"/>
    </source>
</evidence>
<dbReference type="InterPro" id="IPR003593">
    <property type="entry name" value="AAA+_ATPase"/>
</dbReference>
<feature type="transmembrane region" description="Helical" evidence="7">
    <location>
        <begin position="140"/>
        <end position="164"/>
    </location>
</feature>
<feature type="transmembrane region" description="Helical" evidence="7">
    <location>
        <begin position="20"/>
        <end position="44"/>
    </location>
</feature>
<evidence type="ECO:0000256" key="3">
    <source>
        <dbReference type="ARBA" id="ARBA00022741"/>
    </source>
</evidence>
<accession>A0A9D1ENK3</accession>
<dbReference type="GO" id="GO:0016887">
    <property type="term" value="F:ATP hydrolysis activity"/>
    <property type="evidence" value="ECO:0007669"/>
    <property type="project" value="InterPro"/>
</dbReference>
<dbReference type="PROSITE" id="PS50893">
    <property type="entry name" value="ABC_TRANSPORTER_2"/>
    <property type="match status" value="1"/>
</dbReference>
<dbReference type="SUPFAM" id="SSF90123">
    <property type="entry name" value="ABC transporter transmembrane region"/>
    <property type="match status" value="1"/>
</dbReference>
<dbReference type="Gene3D" id="3.40.50.300">
    <property type="entry name" value="P-loop containing nucleotide triphosphate hydrolases"/>
    <property type="match status" value="1"/>
</dbReference>
<evidence type="ECO:0000256" key="5">
    <source>
        <dbReference type="ARBA" id="ARBA00022989"/>
    </source>
</evidence>
<dbReference type="SMART" id="SM00382">
    <property type="entry name" value="AAA"/>
    <property type="match status" value="1"/>
</dbReference>
<evidence type="ECO:0000256" key="1">
    <source>
        <dbReference type="ARBA" id="ARBA00004651"/>
    </source>
</evidence>
<dbReference type="GO" id="GO:0005524">
    <property type="term" value="F:ATP binding"/>
    <property type="evidence" value="ECO:0007669"/>
    <property type="project" value="UniProtKB-KW"/>
</dbReference>
<feature type="transmembrane region" description="Helical" evidence="7">
    <location>
        <begin position="170"/>
        <end position="189"/>
    </location>
</feature>
<dbReference type="InterPro" id="IPR036640">
    <property type="entry name" value="ABC1_TM_sf"/>
</dbReference>
<gene>
    <name evidence="10" type="ORF">IAD01_04045</name>
</gene>
<feature type="transmembrane region" description="Helical" evidence="7">
    <location>
        <begin position="259"/>
        <end position="280"/>
    </location>
</feature>
<evidence type="ECO:0000256" key="2">
    <source>
        <dbReference type="ARBA" id="ARBA00022692"/>
    </source>
</evidence>
<dbReference type="PANTHER" id="PTHR43394">
    <property type="entry name" value="ATP-DEPENDENT PERMEASE MDL1, MITOCHONDRIAL"/>
    <property type="match status" value="1"/>
</dbReference>
<evidence type="ECO:0000256" key="7">
    <source>
        <dbReference type="SAM" id="Phobius"/>
    </source>
</evidence>
<organism evidence="10 11">
    <name type="scientific">Candidatus Faeciplasma gallinarum</name>
    <dbReference type="NCBI Taxonomy" id="2840799"/>
    <lineage>
        <taxon>Bacteria</taxon>
        <taxon>Bacillati</taxon>
        <taxon>Bacillota</taxon>
        <taxon>Clostridia</taxon>
        <taxon>Eubacteriales</taxon>
        <taxon>Oscillospiraceae</taxon>
        <taxon>Oscillospiraceae incertae sedis</taxon>
        <taxon>Candidatus Faeciplasma</taxon>
    </lineage>
</organism>
<evidence type="ECO:0000313" key="11">
    <source>
        <dbReference type="Proteomes" id="UP000823982"/>
    </source>
</evidence>
<dbReference type="Pfam" id="PF00005">
    <property type="entry name" value="ABC_tran"/>
    <property type="match status" value="1"/>
</dbReference>
<feature type="domain" description="ABC transmembrane type-1" evidence="9">
    <location>
        <begin position="31"/>
        <end position="315"/>
    </location>
</feature>
<evidence type="ECO:0000259" key="9">
    <source>
        <dbReference type="PROSITE" id="PS50929"/>
    </source>
</evidence>
<keyword evidence="5 7" id="KW-1133">Transmembrane helix</keyword>
<dbReference type="InterPro" id="IPR039421">
    <property type="entry name" value="Type_1_exporter"/>
</dbReference>
<name>A0A9D1ENK3_9FIRM</name>
<dbReference type="InterPro" id="IPR011527">
    <property type="entry name" value="ABC1_TM_dom"/>
</dbReference>
<dbReference type="GO" id="GO:0015421">
    <property type="term" value="F:ABC-type oligopeptide transporter activity"/>
    <property type="evidence" value="ECO:0007669"/>
    <property type="project" value="TreeGrafter"/>
</dbReference>
<feature type="transmembrane region" description="Helical" evidence="7">
    <location>
        <begin position="286"/>
        <end position="309"/>
    </location>
</feature>
<reference evidence="10" key="2">
    <citation type="journal article" date="2021" name="PeerJ">
        <title>Extensive microbial diversity within the chicken gut microbiome revealed by metagenomics and culture.</title>
        <authorList>
            <person name="Gilroy R."/>
            <person name="Ravi A."/>
            <person name="Getino M."/>
            <person name="Pursley I."/>
            <person name="Horton D.L."/>
            <person name="Alikhan N.F."/>
            <person name="Baker D."/>
            <person name="Gharbi K."/>
            <person name="Hall N."/>
            <person name="Watson M."/>
            <person name="Adriaenssens E.M."/>
            <person name="Foster-Nyarko E."/>
            <person name="Jarju S."/>
            <person name="Secka A."/>
            <person name="Antonio M."/>
            <person name="Oren A."/>
            <person name="Chaudhuri R.R."/>
            <person name="La Ragione R."/>
            <person name="Hildebrand F."/>
            <person name="Pallen M.J."/>
        </authorList>
    </citation>
    <scope>NUCLEOTIDE SEQUENCE</scope>
    <source>
        <strain evidence="10">CHK157-1446</strain>
    </source>
</reference>
<proteinExistence type="predicted"/>
<comment type="caution">
    <text evidence="10">The sequence shown here is derived from an EMBL/GenBank/DDBJ whole genome shotgun (WGS) entry which is preliminary data.</text>
</comment>
<dbReference type="PROSITE" id="PS00211">
    <property type="entry name" value="ABC_TRANSPORTER_1"/>
    <property type="match status" value="1"/>
</dbReference>
<evidence type="ECO:0000313" key="10">
    <source>
        <dbReference type="EMBL" id="HIS24558.1"/>
    </source>
</evidence>
<evidence type="ECO:0000256" key="6">
    <source>
        <dbReference type="ARBA" id="ARBA00023136"/>
    </source>
</evidence>
<dbReference type="PANTHER" id="PTHR43394:SF1">
    <property type="entry name" value="ATP-BINDING CASSETTE SUB-FAMILY B MEMBER 10, MITOCHONDRIAL"/>
    <property type="match status" value="1"/>
</dbReference>
<keyword evidence="3" id="KW-0547">Nucleotide-binding</keyword>
<dbReference type="Pfam" id="PF00664">
    <property type="entry name" value="ABC_membrane"/>
    <property type="match status" value="1"/>
</dbReference>
<dbReference type="InterPro" id="IPR027417">
    <property type="entry name" value="P-loop_NTPase"/>
</dbReference>
<keyword evidence="6 7" id="KW-0472">Membrane</keyword>
<dbReference type="Proteomes" id="UP000823982">
    <property type="component" value="Unassembled WGS sequence"/>
</dbReference>
<dbReference type="GO" id="GO:0005886">
    <property type="term" value="C:plasma membrane"/>
    <property type="evidence" value="ECO:0007669"/>
    <property type="project" value="UniProtKB-SubCell"/>
</dbReference>
<protein>
    <submittedName>
        <fullName evidence="10">ABC transporter ATP-binding protein</fullName>
    </submittedName>
</protein>
<reference evidence="10" key="1">
    <citation type="submission" date="2020-10" db="EMBL/GenBank/DDBJ databases">
        <authorList>
            <person name="Gilroy R."/>
        </authorList>
    </citation>
    <scope>NUCLEOTIDE SEQUENCE</scope>
    <source>
        <strain evidence="10">CHK157-1446</strain>
    </source>
</reference>
<dbReference type="SUPFAM" id="SSF52540">
    <property type="entry name" value="P-loop containing nucleoside triphosphate hydrolases"/>
    <property type="match status" value="1"/>
</dbReference>
<keyword evidence="2 7" id="KW-0812">Transmembrane</keyword>
<evidence type="ECO:0000256" key="4">
    <source>
        <dbReference type="ARBA" id="ARBA00022840"/>
    </source>
</evidence>
<dbReference type="InterPro" id="IPR017871">
    <property type="entry name" value="ABC_transporter-like_CS"/>
</dbReference>
<keyword evidence="4 10" id="KW-0067">ATP-binding</keyword>
<dbReference type="PROSITE" id="PS50929">
    <property type="entry name" value="ABC_TM1F"/>
    <property type="match status" value="1"/>
</dbReference>
<feature type="transmembrane region" description="Helical" evidence="7">
    <location>
        <begin position="64"/>
        <end position="84"/>
    </location>
</feature>
<dbReference type="InterPro" id="IPR003439">
    <property type="entry name" value="ABC_transporter-like_ATP-bd"/>
</dbReference>
<dbReference type="EMBL" id="DVIR01000037">
    <property type="protein sequence ID" value="HIS24558.1"/>
    <property type="molecule type" value="Genomic_DNA"/>
</dbReference>
<sequence length="562" mass="61088">MNKKRTRDRRPGAIIMARLITLVGSMAWVIVLAIAGGVLGFLSAMGVTVFGAVGIAKLLGEPIALSYTQIMVFALLCGVLRGVLRLWEQYSNHYIAFKLLAVIRDKIFKALRVLCPAKLETKQKGAIIAMLTADIETLEVFYAHTVSPICIAVLVCAAVLLFVWLYVSAYLAIAALAGYVVIGILLPVISSKKLRPYGVAYRKEFSSFNGYFLDSVKGVKDIVLNNAGAARAAEVDRRSEELKGQTTLSRHASALSSGVTELCVSLCILLTLVAGIVLYMTHDLTIGRMIIGIVTVFGSFGPVIAISALPSNLTQTFASGDRILNLLEEKPAVMPVTNGSNFEFKSLEVKNLSFSYDSQPVLKDVSFNAGIGEIVGLVGPSGCGKSTLLKLLLRFWKKGSGQILYNGIDIDRINTDSLLENVTMVSQSTYLFDETIEENLRMAKPDATMQELEQACRQASIHDFIMSLPQGYQTRVGALGDNLSAGEKQRLGLARAFLHDSPVILLDEPTSNVDSINEGIILQAIARRKKNKCIILVSHRASTMAIADKVYSISGGRMKQER</sequence>
<dbReference type="AlphaFoldDB" id="A0A9D1ENK3"/>